<dbReference type="SUPFAM" id="SSF54637">
    <property type="entry name" value="Thioesterase/thiol ester dehydrase-isomerase"/>
    <property type="match status" value="1"/>
</dbReference>
<keyword evidence="1" id="KW-0812">Transmembrane</keyword>
<evidence type="ECO:0000256" key="1">
    <source>
        <dbReference type="RuleBase" id="RU363059"/>
    </source>
</evidence>
<comment type="subcellular location">
    <subcellularLocation>
        <location evidence="1">Endoplasmic reticulum membrane</location>
        <topology evidence="1">Multi-pass membrane protein</topology>
    </subcellularLocation>
</comment>
<dbReference type="GO" id="GO:0005739">
    <property type="term" value="C:mitochondrion"/>
    <property type="evidence" value="ECO:0007669"/>
    <property type="project" value="TreeGrafter"/>
</dbReference>
<dbReference type="EMBL" id="VCAU01000161">
    <property type="protein sequence ID" value="KAF9883512.1"/>
    <property type="molecule type" value="Genomic_DNA"/>
</dbReference>
<protein>
    <recommendedName>
        <fullName evidence="1">Derlin</fullName>
    </recommendedName>
</protein>
<dbReference type="Gene3D" id="3.10.129.10">
    <property type="entry name" value="Hotdog Thioesterase"/>
    <property type="match status" value="1"/>
</dbReference>
<dbReference type="AlphaFoldDB" id="A0AAD4GNJ3"/>
<evidence type="ECO:0000313" key="3">
    <source>
        <dbReference type="EMBL" id="KAF9883512.1"/>
    </source>
</evidence>
<dbReference type="PANTHER" id="PTHR28152">
    <property type="entry name" value="HYDROXYACYL-THIOESTER DEHYDRATASE TYPE 2, MITOCHONDRIAL"/>
    <property type="match status" value="1"/>
</dbReference>
<dbReference type="GO" id="GO:0019171">
    <property type="term" value="F:(3R)-hydroxyacyl-[acyl-carrier-protein] dehydratase activity"/>
    <property type="evidence" value="ECO:0007669"/>
    <property type="project" value="TreeGrafter"/>
</dbReference>
<sequence length="441" mass="49305">MPIGHHLVYFPPQVTLSQLLPDGTDTLHAPGDPFHRRLWAGGSLAITNSTGLSLDGRRAVCVETIRDVVVKGQEGEEKVLVRIERRMGTVDEGEEERSIRNRILEDDRCSPIIENRDLVFMREKTQEQVDLDKSNFEKAAPPNASFRQRIVPNKALLFRFSALTFNAHSIHLDKEYTQNVEGYRNLLVHGPLTLTLLLTVLRSHLAESKQVITDIQYRNIAPLYVDEALSICGRPKSSEDDAVWDVWIEGGNGGLAVRVYTYGSSLETGSPRFTSPGDFFTYLIFVGSIIMLTAGCILDSVVFTHALILAFVYTFAQDNRGKKASFYIIQIPVEFLPWAMLVLTLVISGWPAALSEGTGIVAAHLYDFLTRIYPTFGGGRNYIITPAFVQRFFTKYSVQGEYRTYGTAYRPASQTQSVPGEGWASSFQGPWSQRGQGRRLG</sequence>
<organism evidence="3 4">
    <name type="scientific">Aspergillus nanangensis</name>
    <dbReference type="NCBI Taxonomy" id="2582783"/>
    <lineage>
        <taxon>Eukaryota</taxon>
        <taxon>Fungi</taxon>
        <taxon>Dikarya</taxon>
        <taxon>Ascomycota</taxon>
        <taxon>Pezizomycotina</taxon>
        <taxon>Eurotiomycetes</taxon>
        <taxon>Eurotiomycetidae</taxon>
        <taxon>Eurotiales</taxon>
        <taxon>Aspergillaceae</taxon>
        <taxon>Aspergillus</taxon>
        <taxon>Aspergillus subgen. Circumdati</taxon>
    </lineage>
</organism>
<evidence type="ECO:0000313" key="4">
    <source>
        <dbReference type="Proteomes" id="UP001194746"/>
    </source>
</evidence>
<dbReference type="InterPro" id="IPR029069">
    <property type="entry name" value="HotDog_dom_sf"/>
</dbReference>
<comment type="caution">
    <text evidence="3">The sequence shown here is derived from an EMBL/GenBank/DDBJ whole genome shotgun (WGS) entry which is preliminary data.</text>
</comment>
<feature type="compositionally biased region" description="Polar residues" evidence="2">
    <location>
        <begin position="425"/>
        <end position="435"/>
    </location>
</feature>
<evidence type="ECO:0000256" key="2">
    <source>
        <dbReference type="SAM" id="MobiDB-lite"/>
    </source>
</evidence>
<dbReference type="Proteomes" id="UP001194746">
    <property type="component" value="Unassembled WGS sequence"/>
</dbReference>
<reference evidence="3" key="1">
    <citation type="journal article" date="2019" name="Beilstein J. Org. Chem.">
        <title>Nanangenines: drimane sesquiterpenoids as the dominant metabolite cohort of a novel Australian fungus, Aspergillus nanangensis.</title>
        <authorList>
            <person name="Lacey H.J."/>
            <person name="Gilchrist C.L.M."/>
            <person name="Crombie A."/>
            <person name="Kalaitzis J.A."/>
            <person name="Vuong D."/>
            <person name="Rutledge P.J."/>
            <person name="Turner P."/>
            <person name="Pitt J.I."/>
            <person name="Lacey E."/>
            <person name="Chooi Y.H."/>
            <person name="Piggott A.M."/>
        </authorList>
    </citation>
    <scope>NUCLEOTIDE SEQUENCE</scope>
    <source>
        <strain evidence="3">MST-FP2251</strain>
    </source>
</reference>
<dbReference type="PANTHER" id="PTHR28152:SF1">
    <property type="entry name" value="HYDROXYACYL-THIOESTER DEHYDRATASE TYPE 2, MITOCHONDRIAL"/>
    <property type="match status" value="1"/>
</dbReference>
<dbReference type="GO" id="GO:0005789">
    <property type="term" value="C:endoplasmic reticulum membrane"/>
    <property type="evidence" value="ECO:0007669"/>
    <property type="project" value="UniProtKB-SubCell"/>
</dbReference>
<keyword evidence="4" id="KW-1185">Reference proteome</keyword>
<accession>A0AAD4GNJ3</accession>
<keyword evidence="1" id="KW-1133">Transmembrane helix</keyword>
<dbReference type="InterPro" id="IPR007599">
    <property type="entry name" value="DER1"/>
</dbReference>
<feature type="transmembrane region" description="Helical" evidence="1">
    <location>
        <begin position="324"/>
        <end position="350"/>
    </location>
</feature>
<reference evidence="3" key="2">
    <citation type="submission" date="2020-02" db="EMBL/GenBank/DDBJ databases">
        <authorList>
            <person name="Gilchrist C.L.M."/>
            <person name="Chooi Y.-H."/>
        </authorList>
    </citation>
    <scope>NUCLEOTIDE SEQUENCE</scope>
    <source>
        <strain evidence="3">MST-FP2251</strain>
    </source>
</reference>
<keyword evidence="1" id="KW-0472">Membrane</keyword>
<gene>
    <name evidence="3" type="ORF">FE257_003387</name>
</gene>
<name>A0AAD4GNJ3_ASPNN</name>
<dbReference type="InterPro" id="IPR052741">
    <property type="entry name" value="Mitochondrial_HTD2"/>
</dbReference>
<dbReference type="Pfam" id="PF04511">
    <property type="entry name" value="DER1"/>
    <property type="match status" value="1"/>
</dbReference>
<comment type="similarity">
    <text evidence="1">Belongs to the derlin family.</text>
</comment>
<proteinExistence type="inferred from homology"/>
<feature type="region of interest" description="Disordered" evidence="2">
    <location>
        <begin position="413"/>
        <end position="441"/>
    </location>
</feature>
<comment type="function">
    <text evidence="1">May be involved in the degradation of misfolded endoplasmic reticulum (ER) luminal proteins.</text>
</comment>
<keyword evidence="1" id="KW-0256">Endoplasmic reticulum</keyword>
<comment type="caution">
    <text evidence="1">Lacks conserved residue(s) required for the propagation of feature annotation.</text>
</comment>
<feature type="transmembrane region" description="Helical" evidence="1">
    <location>
        <begin position="279"/>
        <end position="312"/>
    </location>
</feature>